<dbReference type="InterPro" id="IPR013154">
    <property type="entry name" value="ADH-like_N"/>
</dbReference>
<dbReference type="KEGG" id="mliy:RYJ27_06050"/>
<protein>
    <submittedName>
        <fullName evidence="2">NADP-dependent oxidoreductase</fullName>
        <ecNumber evidence="2">1.-.-.-</ecNumber>
    </submittedName>
</protein>
<dbReference type="SUPFAM" id="SSF51735">
    <property type="entry name" value="NAD(P)-binding Rossmann-fold domains"/>
    <property type="match status" value="1"/>
</dbReference>
<dbReference type="SUPFAM" id="SSF50129">
    <property type="entry name" value="GroES-like"/>
    <property type="match status" value="1"/>
</dbReference>
<gene>
    <name evidence="2" type="ORF">RYJ27_06050</name>
</gene>
<dbReference type="Gene3D" id="3.40.50.720">
    <property type="entry name" value="NAD(P)-binding Rossmann-like Domain"/>
    <property type="match status" value="1"/>
</dbReference>
<evidence type="ECO:0000313" key="3">
    <source>
        <dbReference type="Proteomes" id="UP001329313"/>
    </source>
</evidence>
<dbReference type="InterPro" id="IPR020843">
    <property type="entry name" value="ER"/>
</dbReference>
<dbReference type="PANTHER" id="PTHR11695">
    <property type="entry name" value="ALCOHOL DEHYDROGENASE RELATED"/>
    <property type="match status" value="1"/>
</dbReference>
<organism evidence="2 3">
    <name type="scientific">Microbacterium limosum</name>
    <dbReference type="NCBI Taxonomy" id="3079935"/>
    <lineage>
        <taxon>Bacteria</taxon>
        <taxon>Bacillati</taxon>
        <taxon>Actinomycetota</taxon>
        <taxon>Actinomycetes</taxon>
        <taxon>Micrococcales</taxon>
        <taxon>Microbacteriaceae</taxon>
        <taxon>Microbacterium</taxon>
    </lineage>
</organism>
<dbReference type="Pfam" id="PF00107">
    <property type="entry name" value="ADH_zinc_N"/>
    <property type="match status" value="1"/>
</dbReference>
<dbReference type="CDD" id="cd05289">
    <property type="entry name" value="MDR_like_2"/>
    <property type="match status" value="1"/>
</dbReference>
<dbReference type="EMBL" id="CP137080">
    <property type="protein sequence ID" value="WOQ70750.1"/>
    <property type="molecule type" value="Genomic_DNA"/>
</dbReference>
<dbReference type="Pfam" id="PF08240">
    <property type="entry name" value="ADH_N"/>
    <property type="match status" value="1"/>
</dbReference>
<dbReference type="PANTHER" id="PTHR11695:SF648">
    <property type="entry name" value="ZINC-BINDING OXIDOREDUCTASE"/>
    <property type="match status" value="1"/>
</dbReference>
<reference evidence="2 3" key="1">
    <citation type="submission" date="2023-10" db="EMBL/GenBank/DDBJ databases">
        <title>Y20.</title>
        <authorList>
            <person name="Zhang G."/>
            <person name="Ding Y."/>
        </authorList>
    </citation>
    <scope>NUCLEOTIDE SEQUENCE [LARGE SCALE GENOMIC DNA]</scope>
    <source>
        <strain evidence="2 3">Y20</strain>
    </source>
</reference>
<dbReference type="InterPro" id="IPR013149">
    <property type="entry name" value="ADH-like_C"/>
</dbReference>
<dbReference type="Proteomes" id="UP001329313">
    <property type="component" value="Chromosome"/>
</dbReference>
<proteinExistence type="predicted"/>
<evidence type="ECO:0000313" key="2">
    <source>
        <dbReference type="EMBL" id="WOQ70750.1"/>
    </source>
</evidence>
<keyword evidence="2" id="KW-0560">Oxidoreductase</keyword>
<dbReference type="InterPro" id="IPR050700">
    <property type="entry name" value="YIM1/Zinc_Alcohol_DH_Fams"/>
</dbReference>
<name>A0AAU0MKQ9_9MICO</name>
<dbReference type="InterPro" id="IPR011032">
    <property type="entry name" value="GroES-like_sf"/>
</dbReference>
<feature type="domain" description="Enoyl reductase (ER)" evidence="1">
    <location>
        <begin position="8"/>
        <end position="307"/>
    </location>
</feature>
<accession>A0AAU0MKQ9</accession>
<dbReference type="SMART" id="SM00829">
    <property type="entry name" value="PKS_ER"/>
    <property type="match status" value="1"/>
</dbReference>
<dbReference type="Gene3D" id="3.90.180.10">
    <property type="entry name" value="Medium-chain alcohol dehydrogenases, catalytic domain"/>
    <property type="match status" value="1"/>
</dbReference>
<dbReference type="InterPro" id="IPR036291">
    <property type="entry name" value="NAD(P)-bd_dom_sf"/>
</dbReference>
<sequence length="310" mass="31753">MRAFVLPAFDQAPEIRELPVPETGEGEVRVRVHAASVNGFDLAVANGYLNGAMEHRFPVVLGRDFAGVVDAVGHGVDGYAVGDRVFGVITGSHLGDGTFAEYLTVPTTVGLARIPESVSFEDAAALGLAGAAAVDSVDAAAIEPGMVVLVAGATGGVGTLAVQLATIAGAQVIATAHTDQERAHVTGIGATGTVDFTGDIPEQVHAVHPDGVDVVLHFAGDPAPLAAAVKPGGAFVSTIAQSAEQAGSPHAAFTSVFATPTTDTLQRLADHHAQQRIHVTIQHNYRLEDLAEAFAHFTAGTLGKLIITID</sequence>
<keyword evidence="3" id="KW-1185">Reference proteome</keyword>
<dbReference type="GO" id="GO:0016491">
    <property type="term" value="F:oxidoreductase activity"/>
    <property type="evidence" value="ECO:0007669"/>
    <property type="project" value="UniProtKB-KW"/>
</dbReference>
<dbReference type="EC" id="1.-.-.-" evidence="2"/>
<dbReference type="AlphaFoldDB" id="A0AAU0MKQ9"/>
<evidence type="ECO:0000259" key="1">
    <source>
        <dbReference type="SMART" id="SM00829"/>
    </source>
</evidence>
<dbReference type="RefSeq" id="WP_330171818.1">
    <property type="nucleotide sequence ID" value="NZ_CP137080.1"/>
</dbReference>